<dbReference type="Pfam" id="PF03713">
    <property type="entry name" value="DUF305"/>
    <property type="match status" value="1"/>
</dbReference>
<dbReference type="EMBL" id="FCOK02000088">
    <property type="protein sequence ID" value="SAL67855.1"/>
    <property type="molecule type" value="Genomic_DNA"/>
</dbReference>
<feature type="region of interest" description="Disordered" evidence="1">
    <location>
        <begin position="38"/>
        <end position="59"/>
    </location>
</feature>
<feature type="compositionally biased region" description="Polar residues" evidence="1">
    <location>
        <begin position="46"/>
        <end position="56"/>
    </location>
</feature>
<dbReference type="AlphaFoldDB" id="A0A158JGU3"/>
<organism evidence="4 5">
    <name type="scientific">Caballeronia udeis</name>
    <dbReference type="NCBI Taxonomy" id="1232866"/>
    <lineage>
        <taxon>Bacteria</taxon>
        <taxon>Pseudomonadati</taxon>
        <taxon>Pseudomonadota</taxon>
        <taxon>Betaproteobacteria</taxon>
        <taxon>Burkholderiales</taxon>
        <taxon>Burkholderiaceae</taxon>
        <taxon>Caballeronia</taxon>
    </lineage>
</organism>
<evidence type="ECO:0000259" key="3">
    <source>
        <dbReference type="Pfam" id="PF03713"/>
    </source>
</evidence>
<dbReference type="OrthoDB" id="8603558at2"/>
<evidence type="ECO:0000256" key="2">
    <source>
        <dbReference type="SAM" id="SignalP"/>
    </source>
</evidence>
<dbReference type="Proteomes" id="UP000054683">
    <property type="component" value="Unassembled WGS sequence"/>
</dbReference>
<dbReference type="InterPro" id="IPR012347">
    <property type="entry name" value="Ferritin-like"/>
</dbReference>
<protein>
    <recommendedName>
        <fullName evidence="3">DUF305 domain-containing protein</fullName>
    </recommendedName>
</protein>
<keyword evidence="2" id="KW-0732">Signal</keyword>
<dbReference type="Gene3D" id="1.20.1260.10">
    <property type="match status" value="1"/>
</dbReference>
<proteinExistence type="predicted"/>
<accession>A0A158JGU3</accession>
<dbReference type="RefSeq" id="WP_082913773.1">
    <property type="nucleotide sequence ID" value="NZ_FCOK02000088.1"/>
</dbReference>
<evidence type="ECO:0000313" key="5">
    <source>
        <dbReference type="Proteomes" id="UP000054683"/>
    </source>
</evidence>
<feature type="signal peptide" evidence="2">
    <location>
        <begin position="1"/>
        <end position="27"/>
    </location>
</feature>
<feature type="chain" id="PRO_5008502089" description="DUF305 domain-containing protein" evidence="2">
    <location>
        <begin position="28"/>
        <end position="137"/>
    </location>
</feature>
<dbReference type="PANTHER" id="PTHR36933">
    <property type="entry name" value="SLL0788 PROTEIN"/>
    <property type="match status" value="1"/>
</dbReference>
<gene>
    <name evidence="4" type="ORF">AWB69_07877</name>
</gene>
<reference evidence="4 5" key="1">
    <citation type="submission" date="2016-01" db="EMBL/GenBank/DDBJ databases">
        <authorList>
            <person name="Oliw E.H."/>
        </authorList>
    </citation>
    <scope>NUCLEOTIDE SEQUENCE [LARGE SCALE GENOMIC DNA]</scope>
    <source>
        <strain evidence="4">LMG 27134</strain>
    </source>
</reference>
<dbReference type="InterPro" id="IPR005183">
    <property type="entry name" value="DUF305_CopM-like"/>
</dbReference>
<dbReference type="PANTHER" id="PTHR36933:SF1">
    <property type="entry name" value="SLL0788 PROTEIN"/>
    <property type="match status" value="1"/>
</dbReference>
<evidence type="ECO:0000256" key="1">
    <source>
        <dbReference type="SAM" id="MobiDB-lite"/>
    </source>
</evidence>
<evidence type="ECO:0000313" key="4">
    <source>
        <dbReference type="EMBL" id="SAL67855.1"/>
    </source>
</evidence>
<sequence>MTFSKTFLAGAAAFALSFVVSVPAAFAQTPASSASMADMDMSTASGNQGDSASTKEFQAADHSMMSGMSDVQYTGNADHDFVAHMIPHHEGAVAMAKVELKYGKDAKLRALAKEIIASQDKEIAFMKQWLAAHPLKK</sequence>
<feature type="domain" description="DUF305" evidence="3">
    <location>
        <begin position="43"/>
        <end position="130"/>
    </location>
</feature>
<name>A0A158JGU3_9BURK</name>